<comment type="caution">
    <text evidence="2">The sequence shown here is derived from an EMBL/GenBank/DDBJ whole genome shotgun (WGS) entry which is preliminary data.</text>
</comment>
<accession>A0A8H9I060</accession>
<dbReference type="AlphaFoldDB" id="A0A8H9I060"/>
<feature type="region of interest" description="Disordered" evidence="1">
    <location>
        <begin position="71"/>
        <end position="99"/>
    </location>
</feature>
<dbReference type="Proteomes" id="UP000610124">
    <property type="component" value="Unassembled WGS sequence"/>
</dbReference>
<evidence type="ECO:0000313" key="3">
    <source>
        <dbReference type="Proteomes" id="UP000610124"/>
    </source>
</evidence>
<feature type="region of interest" description="Disordered" evidence="1">
    <location>
        <begin position="424"/>
        <end position="448"/>
    </location>
</feature>
<evidence type="ECO:0000313" key="2">
    <source>
        <dbReference type="EMBL" id="GGV05570.1"/>
    </source>
</evidence>
<organism evidence="2 3">
    <name type="scientific">Kitasatospora aureofaciens</name>
    <name type="common">Streptomyces aureofaciens</name>
    <dbReference type="NCBI Taxonomy" id="1894"/>
    <lineage>
        <taxon>Bacteria</taxon>
        <taxon>Bacillati</taxon>
        <taxon>Actinomycetota</taxon>
        <taxon>Actinomycetes</taxon>
        <taxon>Kitasatosporales</taxon>
        <taxon>Streptomycetaceae</taxon>
        <taxon>Kitasatospora</taxon>
    </lineage>
</organism>
<dbReference type="RefSeq" id="WP_141763693.1">
    <property type="nucleotide sequence ID" value="NZ_BMUB01000036.1"/>
</dbReference>
<reference evidence="2" key="2">
    <citation type="submission" date="2020-09" db="EMBL/GenBank/DDBJ databases">
        <authorList>
            <person name="Sun Q."/>
            <person name="Ohkuma M."/>
        </authorList>
    </citation>
    <scope>NUCLEOTIDE SEQUENCE</scope>
    <source>
        <strain evidence="2">JCM 4434</strain>
    </source>
</reference>
<name>A0A8H9I060_KITAU</name>
<feature type="compositionally biased region" description="Low complexity" evidence="1">
    <location>
        <begin position="71"/>
        <end position="81"/>
    </location>
</feature>
<sequence length="448" mass="50227">MPHKVLNDRQLTVLRRICEGQNLVTSADWALATTVYALRSRGLVTTAWADSQWTAKPTSAGNRYLAELDASAASSTPGTGATERDGEAAAGAEEPSKQSEEAAELIADIERAGGVLRIIDPSAAERLRVRRALHAARALQLVPEGHFLSYTGRDKGDLVIRMPVGEHPAHTEAHINPVPVTVGLAAEELPPTVRDAQVPVCTECRDRARLILHALSTAAEQRGFTVGPAKQESRASLAITAHGTAFPLFLAEGSIEVLDVDSVQYSWQRVTARTTQPSHQLELSIESAWAHRGRRYRWGDRQRWRLEDTLPQILREIEQRAQLDRERQLARERQEEQTRLDWHAAMDQARQKLLDANRRDVLRDQVEKWHEAVRVRAYCDALEQHLVDAPAGEADTCAVHEWITWARSYADRIDPLPMHPRIPPVPRASPEELRPYLGGWSPHEPKRR</sequence>
<dbReference type="OrthoDB" id="3989267at2"/>
<evidence type="ECO:0008006" key="4">
    <source>
        <dbReference type="Google" id="ProtNLM"/>
    </source>
</evidence>
<dbReference type="EMBL" id="BMUB01000036">
    <property type="protein sequence ID" value="GGV05570.1"/>
    <property type="molecule type" value="Genomic_DNA"/>
</dbReference>
<dbReference type="GeneID" id="97489935"/>
<reference evidence="2" key="1">
    <citation type="journal article" date="2014" name="Int. J. Syst. Evol. Microbiol.">
        <title>Complete genome sequence of Corynebacterium casei LMG S-19264T (=DSM 44701T), isolated from a smear-ripened cheese.</title>
        <authorList>
            <consortium name="US DOE Joint Genome Institute (JGI-PGF)"/>
            <person name="Walter F."/>
            <person name="Albersmeier A."/>
            <person name="Kalinowski J."/>
            <person name="Ruckert C."/>
        </authorList>
    </citation>
    <scope>NUCLEOTIDE SEQUENCE</scope>
    <source>
        <strain evidence="2">JCM 4434</strain>
    </source>
</reference>
<protein>
    <recommendedName>
        <fullName evidence="4">PE-PGRS family protein</fullName>
    </recommendedName>
</protein>
<gene>
    <name evidence="2" type="ORF">GCM10010502_70630</name>
</gene>
<evidence type="ECO:0000256" key="1">
    <source>
        <dbReference type="SAM" id="MobiDB-lite"/>
    </source>
</evidence>
<proteinExistence type="predicted"/>